<dbReference type="PANTHER" id="PTHR35983:SF1">
    <property type="entry name" value="UPF0166 PROTEIN TM_0021"/>
    <property type="match status" value="1"/>
</dbReference>
<dbReference type="InterPro" id="IPR011322">
    <property type="entry name" value="N-reg_PII-like_a/b"/>
</dbReference>
<dbReference type="Pfam" id="PF02641">
    <property type="entry name" value="DUF190"/>
    <property type="match status" value="1"/>
</dbReference>
<gene>
    <name evidence="2" type="ORF">MAGMO_3337</name>
</gene>
<dbReference type="SUPFAM" id="SSF54913">
    <property type="entry name" value="GlnB-like"/>
    <property type="match status" value="1"/>
</dbReference>
<comment type="similarity">
    <text evidence="1">Belongs to the UPF0166 family.</text>
</comment>
<dbReference type="Gene3D" id="3.30.70.120">
    <property type="match status" value="1"/>
</dbReference>
<dbReference type="PANTHER" id="PTHR35983">
    <property type="entry name" value="UPF0166 PROTEIN TM_0021"/>
    <property type="match status" value="1"/>
</dbReference>
<name>A0A1S7LMW3_MAGMO</name>
<dbReference type="AlphaFoldDB" id="A0A1S7LMW3"/>
<protein>
    <submittedName>
        <fullName evidence="2">Uncharacterized protein</fullName>
    </submittedName>
</protein>
<dbReference type="InterPro" id="IPR003793">
    <property type="entry name" value="UPF0166"/>
</dbReference>
<evidence type="ECO:0000256" key="1">
    <source>
        <dbReference type="ARBA" id="ARBA00010554"/>
    </source>
</evidence>
<dbReference type="InterPro" id="IPR015867">
    <property type="entry name" value="N-reg_PII/ATP_PRibTrfase_C"/>
</dbReference>
<evidence type="ECO:0000313" key="2">
    <source>
        <dbReference type="EMBL" id="CRH07474.1"/>
    </source>
</evidence>
<reference evidence="2" key="1">
    <citation type="submission" date="2015-04" db="EMBL/GenBank/DDBJ databases">
        <authorList>
            <person name="Syromyatnikov M.Y."/>
            <person name="Popov V.N."/>
        </authorList>
    </citation>
    <scope>NUCLEOTIDE SEQUENCE</scope>
    <source>
        <strain evidence="2">MO-1</strain>
    </source>
</reference>
<sequence>MDSSVQSYALLRIYFNEDDHTRQRGAPPLAEALLERLQQAGVPGATIYRGVMGYGAHHQIHTTQLLRLTEHLPLARIFHEG</sequence>
<dbReference type="EMBL" id="LO017727">
    <property type="protein sequence ID" value="CRH07474.1"/>
    <property type="molecule type" value="Genomic_DNA"/>
</dbReference>
<proteinExistence type="inferred from homology"/>
<accession>A0A1S7LMW3</accession>
<organism evidence="2">
    <name type="scientific">Magnetococcus massalia (strain MO-1)</name>
    <dbReference type="NCBI Taxonomy" id="451514"/>
    <lineage>
        <taxon>Bacteria</taxon>
        <taxon>Pseudomonadati</taxon>
        <taxon>Pseudomonadota</taxon>
        <taxon>Magnetococcia</taxon>
        <taxon>Magnetococcales</taxon>
        <taxon>Magnetococcaceae</taxon>
        <taxon>Magnetococcus</taxon>
    </lineage>
</organism>